<reference evidence="1" key="2">
    <citation type="submission" date="2019-01" db="EMBL/GenBank/DDBJ databases">
        <authorList>
            <consortium name="NCBI Pathogen Detection Project"/>
        </authorList>
    </citation>
    <scope>NUCLEOTIDE SEQUENCE</scope>
    <source>
        <strain evidence="1">R17.5973</strain>
    </source>
</reference>
<evidence type="ECO:0008006" key="2">
    <source>
        <dbReference type="Google" id="ProtNLM"/>
    </source>
</evidence>
<comment type="caution">
    <text evidence="1">The sequence shown here is derived from an EMBL/GenBank/DDBJ whole genome shotgun (WGS) entry which is preliminary data.</text>
</comment>
<gene>
    <name evidence="1" type="ORF">G1429_11825</name>
</gene>
<protein>
    <recommendedName>
        <fullName evidence="2">Tight adherance operon protein</fullName>
    </recommendedName>
</protein>
<dbReference type="EMBL" id="DAAQHH010000004">
    <property type="protein sequence ID" value="HAD9327934.1"/>
    <property type="molecule type" value="Genomic_DNA"/>
</dbReference>
<dbReference type="AlphaFoldDB" id="A0A722XLY1"/>
<evidence type="ECO:0000313" key="1">
    <source>
        <dbReference type="EMBL" id="HAD9327934.1"/>
    </source>
</evidence>
<name>A0A722XLY1_SALER</name>
<sequence>MKLFRSDNETENSDLEANIIRDKNKVVVISTNSSIQSEICSILKMHNIGKVVSKKQYINEFREDEITRDAGWYIVDIESEKDLSIINDIIVMGIPNDVMYVLIGDTDSITFSSELLKFGARYLYKNTQLGSVADIILKSKGKSVDRISLNVSILGCKGGCGNTTIASGLFSSIDKFISAPVLYILGGSGSRDLDLISSENLGISIQEAKIQKTSSTKSVKIDSEVVRFDYDNPVYQQYNINIFDHNISRASPEELEIVFNRTNVFVLIVGNNFSSFRTAKKIIDEYKKFELRTKSRPKRIIICVNEYTVRTSRDKFSREDIEDFLEREVDMYLPHINSDKRTKEFNEELNTLNSLIFAKEIKDKESRKGLFSWFKILSKN</sequence>
<reference evidence="1" key="1">
    <citation type="journal article" date="2018" name="Genome Biol.">
        <title>SKESA: strategic k-mer extension for scrupulous assemblies.</title>
        <authorList>
            <person name="Souvorov A."/>
            <person name="Agarwala R."/>
            <person name="Lipman D.J."/>
        </authorList>
    </citation>
    <scope>NUCLEOTIDE SEQUENCE</scope>
    <source>
        <strain evidence="1">R17.5973</strain>
    </source>
</reference>
<proteinExistence type="predicted"/>
<organism evidence="1">
    <name type="scientific">Salmonella enterica</name>
    <name type="common">Salmonella choleraesuis</name>
    <dbReference type="NCBI Taxonomy" id="28901"/>
    <lineage>
        <taxon>Bacteria</taxon>
        <taxon>Pseudomonadati</taxon>
        <taxon>Pseudomonadota</taxon>
        <taxon>Gammaproteobacteria</taxon>
        <taxon>Enterobacterales</taxon>
        <taxon>Enterobacteriaceae</taxon>
        <taxon>Salmonella</taxon>
    </lineage>
</organism>
<accession>A0A722XLY1</accession>